<evidence type="ECO:0000313" key="2">
    <source>
        <dbReference type="EMBL" id="MFC4735010.1"/>
    </source>
</evidence>
<evidence type="ECO:0000256" key="1">
    <source>
        <dbReference type="SAM" id="MobiDB-lite"/>
    </source>
</evidence>
<dbReference type="InterPro" id="IPR010865">
    <property type="entry name" value="DUF1499"/>
</dbReference>
<dbReference type="PIRSF" id="PIRSF026426">
    <property type="entry name" value="DUF1499"/>
    <property type="match status" value="1"/>
</dbReference>
<dbReference type="RefSeq" id="WP_377907634.1">
    <property type="nucleotide sequence ID" value="NZ_JBHSGK010000001.1"/>
</dbReference>
<evidence type="ECO:0000313" key="3">
    <source>
        <dbReference type="Proteomes" id="UP001595896"/>
    </source>
</evidence>
<dbReference type="Proteomes" id="UP001595896">
    <property type="component" value="Unassembled WGS sequence"/>
</dbReference>
<dbReference type="PANTHER" id="PTHR34801:SF6">
    <property type="entry name" value="SLL1620 PROTEIN"/>
    <property type="match status" value="1"/>
</dbReference>
<name>A0ABV9NQS2_9BACI</name>
<dbReference type="Pfam" id="PF07386">
    <property type="entry name" value="DUF1499"/>
    <property type="match status" value="1"/>
</dbReference>
<protein>
    <submittedName>
        <fullName evidence="2">DUF1499 domain-containing protein</fullName>
    </submittedName>
</protein>
<sequence>MRIIVIVVIAGIIAAAAFMVIKNNRTPEHLGAENGSLAPLPSTPNAVSSQADTEHRGYIEPFTLQNGTESLENIKAIIRADEQAEIVSADDRYVHAVYASNVFKFKDDVEFYVNESENSIDVRSAARVGYSDMDVNRKRIEAIREAYQSKRE</sequence>
<comment type="caution">
    <text evidence="2">The sequence shown here is derived from an EMBL/GenBank/DDBJ whole genome shotgun (WGS) entry which is preliminary data.</text>
</comment>
<keyword evidence="3" id="KW-1185">Reference proteome</keyword>
<proteinExistence type="predicted"/>
<dbReference type="EMBL" id="JBHSGK010000001">
    <property type="protein sequence ID" value="MFC4735010.1"/>
    <property type="molecule type" value="Genomic_DNA"/>
</dbReference>
<gene>
    <name evidence="2" type="ORF">ACFO4L_00305</name>
</gene>
<reference evidence="3" key="1">
    <citation type="journal article" date="2019" name="Int. J. Syst. Evol. Microbiol.">
        <title>The Global Catalogue of Microorganisms (GCM) 10K type strain sequencing project: providing services to taxonomists for standard genome sequencing and annotation.</title>
        <authorList>
            <consortium name="The Broad Institute Genomics Platform"/>
            <consortium name="The Broad Institute Genome Sequencing Center for Infectious Disease"/>
            <person name="Wu L."/>
            <person name="Ma J."/>
        </authorList>
    </citation>
    <scope>NUCLEOTIDE SEQUENCE [LARGE SCALE GENOMIC DNA]</scope>
    <source>
        <strain evidence="3">JCM 12165</strain>
    </source>
</reference>
<organism evidence="2 3">
    <name type="scientific">Bacillus daqingensis</name>
    <dbReference type="NCBI Taxonomy" id="872396"/>
    <lineage>
        <taxon>Bacteria</taxon>
        <taxon>Bacillati</taxon>
        <taxon>Bacillota</taxon>
        <taxon>Bacilli</taxon>
        <taxon>Bacillales</taxon>
        <taxon>Bacillaceae</taxon>
        <taxon>Bacillus</taxon>
    </lineage>
</organism>
<accession>A0ABV9NQS2</accession>
<feature type="region of interest" description="Disordered" evidence="1">
    <location>
        <begin position="32"/>
        <end position="52"/>
    </location>
</feature>
<dbReference type="PANTHER" id="PTHR34801">
    <property type="entry name" value="EXPRESSED PROTEIN"/>
    <property type="match status" value="1"/>
</dbReference>